<feature type="chain" id="PRO_5041987750" evidence="2">
    <location>
        <begin position="26"/>
        <end position="99"/>
    </location>
</feature>
<evidence type="ECO:0000313" key="3">
    <source>
        <dbReference type="EMBL" id="KAK1425575.1"/>
    </source>
</evidence>
<keyword evidence="2" id="KW-0732">Signal</keyword>
<evidence type="ECO:0000256" key="2">
    <source>
        <dbReference type="SAM" id="SignalP"/>
    </source>
</evidence>
<keyword evidence="4" id="KW-1185">Reference proteome</keyword>
<evidence type="ECO:0000313" key="4">
    <source>
        <dbReference type="Proteomes" id="UP001229421"/>
    </source>
</evidence>
<sequence>MRKLCETRWKLCLFLAFKVVEESDSRVVGDDVEASQLKIKQFYLRPDGFEQEFEVFGTIISSIRLNVCRCIRGDEDDEGEGDEDEDEGEGVRMKMKVRG</sequence>
<protein>
    <submittedName>
        <fullName evidence="3">Uncharacterized protein</fullName>
    </submittedName>
</protein>
<feature type="signal peptide" evidence="2">
    <location>
        <begin position="1"/>
        <end position="25"/>
    </location>
</feature>
<evidence type="ECO:0000256" key="1">
    <source>
        <dbReference type="SAM" id="MobiDB-lite"/>
    </source>
</evidence>
<reference evidence="3" key="1">
    <citation type="journal article" date="2023" name="bioRxiv">
        <title>Improved chromosome-level genome assembly for marigold (Tagetes erecta).</title>
        <authorList>
            <person name="Jiang F."/>
            <person name="Yuan L."/>
            <person name="Wang S."/>
            <person name="Wang H."/>
            <person name="Xu D."/>
            <person name="Wang A."/>
            <person name="Fan W."/>
        </authorList>
    </citation>
    <scope>NUCLEOTIDE SEQUENCE</scope>
    <source>
        <strain evidence="3">WSJ</strain>
        <tissue evidence="3">Leaf</tissue>
    </source>
</reference>
<proteinExistence type="predicted"/>
<feature type="region of interest" description="Disordered" evidence="1">
    <location>
        <begin position="74"/>
        <end position="99"/>
    </location>
</feature>
<gene>
    <name evidence="3" type="ORF">QVD17_20929</name>
</gene>
<dbReference type="AlphaFoldDB" id="A0AAD8KTP7"/>
<organism evidence="3 4">
    <name type="scientific">Tagetes erecta</name>
    <name type="common">African marigold</name>
    <dbReference type="NCBI Taxonomy" id="13708"/>
    <lineage>
        <taxon>Eukaryota</taxon>
        <taxon>Viridiplantae</taxon>
        <taxon>Streptophyta</taxon>
        <taxon>Embryophyta</taxon>
        <taxon>Tracheophyta</taxon>
        <taxon>Spermatophyta</taxon>
        <taxon>Magnoliopsida</taxon>
        <taxon>eudicotyledons</taxon>
        <taxon>Gunneridae</taxon>
        <taxon>Pentapetalae</taxon>
        <taxon>asterids</taxon>
        <taxon>campanulids</taxon>
        <taxon>Asterales</taxon>
        <taxon>Asteraceae</taxon>
        <taxon>Asteroideae</taxon>
        <taxon>Heliantheae alliance</taxon>
        <taxon>Tageteae</taxon>
        <taxon>Tagetes</taxon>
    </lineage>
</organism>
<accession>A0AAD8KTP7</accession>
<comment type="caution">
    <text evidence="3">The sequence shown here is derived from an EMBL/GenBank/DDBJ whole genome shotgun (WGS) entry which is preliminary data.</text>
</comment>
<name>A0AAD8KTP7_TARER</name>
<dbReference type="Proteomes" id="UP001229421">
    <property type="component" value="Unassembled WGS sequence"/>
</dbReference>
<feature type="compositionally biased region" description="Acidic residues" evidence="1">
    <location>
        <begin position="74"/>
        <end position="88"/>
    </location>
</feature>
<dbReference type="EMBL" id="JAUHHV010000005">
    <property type="protein sequence ID" value="KAK1425575.1"/>
    <property type="molecule type" value="Genomic_DNA"/>
</dbReference>